<comment type="caution">
    <text evidence="1">The sequence shown here is derived from an EMBL/GenBank/DDBJ whole genome shotgun (WGS) entry which is preliminary data.</text>
</comment>
<sequence length="131" mass="14905">MSEHDSLQRLCQRFAYRNGFSRRRSTSSKLSQTNLLEIQISFTSNFWGLYSSHNPDCIINCDETGINLDMPPQLCPIPPNCTAICQTLDVGVMGPYKQTLRTLWMDEDHRPITPIEEGNEPSTGLYVHGKK</sequence>
<reference evidence="1 2" key="1">
    <citation type="journal article" date="2014" name="Genome Biol. Evol.">
        <title>The secreted proteins of Achlya hypogyna and Thraustotheca clavata identify the ancestral oomycete secretome and reveal gene acquisitions by horizontal gene transfer.</title>
        <authorList>
            <person name="Misner I."/>
            <person name="Blouin N."/>
            <person name="Leonard G."/>
            <person name="Richards T.A."/>
            <person name="Lane C.E."/>
        </authorList>
    </citation>
    <scope>NUCLEOTIDE SEQUENCE [LARGE SCALE GENOMIC DNA]</scope>
    <source>
        <strain evidence="1 2">ATCC 34112</strain>
    </source>
</reference>
<organism evidence="1 2">
    <name type="scientific">Thraustotheca clavata</name>
    <dbReference type="NCBI Taxonomy" id="74557"/>
    <lineage>
        <taxon>Eukaryota</taxon>
        <taxon>Sar</taxon>
        <taxon>Stramenopiles</taxon>
        <taxon>Oomycota</taxon>
        <taxon>Saprolegniomycetes</taxon>
        <taxon>Saprolegniales</taxon>
        <taxon>Achlyaceae</taxon>
        <taxon>Thraustotheca</taxon>
    </lineage>
</organism>
<dbReference type="OrthoDB" id="97987at2759"/>
<dbReference type="AlphaFoldDB" id="A0A1V9YT05"/>
<gene>
    <name evidence="1" type="ORF">THRCLA_22786</name>
</gene>
<dbReference type="Proteomes" id="UP000243217">
    <property type="component" value="Unassembled WGS sequence"/>
</dbReference>
<evidence type="ECO:0008006" key="3">
    <source>
        <dbReference type="Google" id="ProtNLM"/>
    </source>
</evidence>
<evidence type="ECO:0000313" key="2">
    <source>
        <dbReference type="Proteomes" id="UP000243217"/>
    </source>
</evidence>
<dbReference type="EMBL" id="JNBS01002972">
    <property type="protein sequence ID" value="OQR88866.1"/>
    <property type="molecule type" value="Genomic_DNA"/>
</dbReference>
<accession>A0A1V9YT05</accession>
<proteinExistence type="predicted"/>
<evidence type="ECO:0000313" key="1">
    <source>
        <dbReference type="EMBL" id="OQR88866.1"/>
    </source>
</evidence>
<keyword evidence="2" id="KW-1185">Reference proteome</keyword>
<name>A0A1V9YT05_9STRA</name>
<protein>
    <recommendedName>
        <fullName evidence="3">DDE-1 domain-containing protein</fullName>
    </recommendedName>
</protein>